<dbReference type="PANTHER" id="PTHR10091">
    <property type="entry name" value="ALDOSE-1-EPIMERASE"/>
    <property type="match status" value="1"/>
</dbReference>
<feature type="binding site" evidence="15">
    <location>
        <begin position="180"/>
        <end position="182"/>
    </location>
    <ligand>
        <name>beta-D-galactose</name>
        <dbReference type="ChEBI" id="CHEBI:27667"/>
    </ligand>
</feature>
<evidence type="ECO:0000256" key="6">
    <source>
        <dbReference type="ARBA" id="ARBA00013185"/>
    </source>
</evidence>
<evidence type="ECO:0000256" key="9">
    <source>
        <dbReference type="ARBA" id="ARBA00022553"/>
    </source>
</evidence>
<keyword evidence="8" id="KW-0963">Cytoplasm</keyword>
<dbReference type="InterPro" id="IPR018052">
    <property type="entry name" value="Ald1_epimerase_CS"/>
</dbReference>
<comment type="pathway">
    <text evidence="3 12">Carbohydrate metabolism; hexose metabolism.</text>
</comment>
<comment type="catalytic activity">
    <reaction evidence="1 12">
        <text>alpha-D-glucose = beta-D-glucose</text>
        <dbReference type="Rhea" id="RHEA:10264"/>
        <dbReference type="ChEBI" id="CHEBI:15903"/>
        <dbReference type="ChEBI" id="CHEBI:17925"/>
        <dbReference type="EC" id="5.1.3.3"/>
    </reaction>
</comment>
<evidence type="ECO:0000256" key="3">
    <source>
        <dbReference type="ARBA" id="ARBA00005028"/>
    </source>
</evidence>
<evidence type="ECO:0000256" key="1">
    <source>
        <dbReference type="ARBA" id="ARBA00001614"/>
    </source>
</evidence>
<dbReference type="InterPro" id="IPR008183">
    <property type="entry name" value="Aldose_1/G6P_1-epimerase"/>
</dbReference>
<dbReference type="AlphaFoldDB" id="A0A6B1G087"/>
<evidence type="ECO:0000256" key="4">
    <source>
        <dbReference type="ARBA" id="ARBA00006206"/>
    </source>
</evidence>
<feature type="active site" description="Proton donor" evidence="13">
    <location>
        <position position="180"/>
    </location>
</feature>
<dbReference type="UniPathway" id="UPA00242"/>
<dbReference type="InterPro" id="IPR014718">
    <property type="entry name" value="GH-type_carb-bd"/>
</dbReference>
<evidence type="ECO:0000256" key="11">
    <source>
        <dbReference type="ARBA" id="ARBA00023277"/>
    </source>
</evidence>
<evidence type="ECO:0000256" key="15">
    <source>
        <dbReference type="PIRSR" id="PIRSR005096-3"/>
    </source>
</evidence>
<proteinExistence type="inferred from homology"/>
<dbReference type="FunFam" id="2.70.98.10:FF:000003">
    <property type="entry name" value="Aldose 1-epimerase"/>
    <property type="match status" value="1"/>
</dbReference>
<dbReference type="PANTHER" id="PTHR10091:SF0">
    <property type="entry name" value="GALACTOSE MUTAROTASE"/>
    <property type="match status" value="1"/>
</dbReference>
<keyword evidence="11 12" id="KW-0119">Carbohydrate metabolism</keyword>
<dbReference type="InterPro" id="IPR011013">
    <property type="entry name" value="Gal_mutarotase_sf_dom"/>
</dbReference>
<protein>
    <recommendedName>
        <fullName evidence="7 12">Aldose 1-epimerase</fullName>
        <ecNumber evidence="6 12">5.1.3.3</ecNumber>
    </recommendedName>
</protein>
<evidence type="ECO:0000256" key="8">
    <source>
        <dbReference type="ARBA" id="ARBA00022490"/>
    </source>
</evidence>
<evidence type="ECO:0000256" key="5">
    <source>
        <dbReference type="ARBA" id="ARBA00011245"/>
    </source>
</evidence>
<evidence type="ECO:0000313" key="16">
    <source>
        <dbReference type="EMBL" id="MYH61738.1"/>
    </source>
</evidence>
<comment type="subcellular location">
    <subcellularLocation>
        <location evidence="2">Cytoplasm</location>
    </subcellularLocation>
</comment>
<dbReference type="EC" id="5.1.3.3" evidence="6 12"/>
<dbReference type="CDD" id="cd09019">
    <property type="entry name" value="galactose_mutarotase_like"/>
    <property type="match status" value="1"/>
</dbReference>
<dbReference type="GO" id="GO:0033499">
    <property type="term" value="P:galactose catabolic process via UDP-galactose, Leloir pathway"/>
    <property type="evidence" value="ECO:0007669"/>
    <property type="project" value="TreeGrafter"/>
</dbReference>
<keyword evidence="9" id="KW-0597">Phosphoprotein</keyword>
<keyword evidence="10 12" id="KW-0413">Isomerase</keyword>
<evidence type="ECO:0000256" key="14">
    <source>
        <dbReference type="PIRSR" id="PIRSR005096-2"/>
    </source>
</evidence>
<reference evidence="16" key="1">
    <citation type="submission" date="2019-09" db="EMBL/GenBank/DDBJ databases">
        <title>Characterisation of the sponge microbiome using genome-centric metagenomics.</title>
        <authorList>
            <person name="Engelberts J.P."/>
            <person name="Robbins S.J."/>
            <person name="De Goeij J.M."/>
            <person name="Aranda M."/>
            <person name="Bell S.C."/>
            <person name="Webster N.S."/>
        </authorList>
    </citation>
    <scope>NUCLEOTIDE SEQUENCE</scope>
    <source>
        <strain evidence="16">SB0675_bin_29</strain>
    </source>
</reference>
<dbReference type="Pfam" id="PF01263">
    <property type="entry name" value="Aldose_epim"/>
    <property type="match status" value="1"/>
</dbReference>
<dbReference type="GO" id="GO:0004034">
    <property type="term" value="F:aldose 1-epimerase activity"/>
    <property type="evidence" value="ECO:0007669"/>
    <property type="project" value="UniProtKB-EC"/>
</dbReference>
<dbReference type="GO" id="GO:0030246">
    <property type="term" value="F:carbohydrate binding"/>
    <property type="evidence" value="ECO:0007669"/>
    <property type="project" value="InterPro"/>
</dbReference>
<comment type="similarity">
    <text evidence="4 12">Belongs to the aldose epimerase family.</text>
</comment>
<feature type="binding site" evidence="14">
    <location>
        <position position="250"/>
    </location>
    <ligand>
        <name>beta-D-galactose</name>
        <dbReference type="ChEBI" id="CHEBI:27667"/>
    </ligand>
</feature>
<sequence>MRLSSQAFGRTERGHGVRQYSLANNRGVEVDVLDYGGLIRTLSTPDRNGEAGDVVLGFDTLDEYLAGHPYYGVLVGRCANRIGGGSFELDGVRYQLARNVNDDHLHGGEVGFGNVVWQAQPFQNEREVGLLLSHDSPDGEDLYPGALETTVRLSLNDDNEVRLDYHATCDAPTIVNLTNHSYFNLAGAGNIHDHVAMIDADAFTPMDSALIVTGEIRDVTGTPFDFRQPTAIGARINADDEQIRMGGGYDHNFALNGEPGTLRLAARVTEPVSGRVLEVLTTEPGVQFYTGNQMEAANPGKGGQVYPHRGGFCLETQHFPDAPNQPHFPSIVLRPGEEYTQTTVFRFSIEQ</sequence>
<gene>
    <name evidence="16" type="ORF">F4148_08210</name>
</gene>
<dbReference type="PIRSF" id="PIRSF005096">
    <property type="entry name" value="GALM"/>
    <property type="match status" value="1"/>
</dbReference>
<evidence type="ECO:0000256" key="10">
    <source>
        <dbReference type="ARBA" id="ARBA00023235"/>
    </source>
</evidence>
<evidence type="ECO:0000256" key="12">
    <source>
        <dbReference type="PIRNR" id="PIRNR005096"/>
    </source>
</evidence>
<comment type="caution">
    <text evidence="16">The sequence shown here is derived from an EMBL/GenBank/DDBJ whole genome shotgun (WGS) entry which is preliminary data.</text>
</comment>
<dbReference type="PROSITE" id="PS00545">
    <property type="entry name" value="ALDOSE_1_EPIMERASE"/>
    <property type="match status" value="1"/>
</dbReference>
<dbReference type="InterPro" id="IPR015443">
    <property type="entry name" value="Aldose_1-epimerase"/>
</dbReference>
<feature type="active site" description="Proton acceptor" evidence="13">
    <location>
        <position position="315"/>
    </location>
</feature>
<accession>A0A6B1G087</accession>
<dbReference type="EMBL" id="VYDA01000311">
    <property type="protein sequence ID" value="MYH61738.1"/>
    <property type="molecule type" value="Genomic_DNA"/>
</dbReference>
<evidence type="ECO:0000256" key="13">
    <source>
        <dbReference type="PIRSR" id="PIRSR005096-1"/>
    </source>
</evidence>
<organism evidence="16">
    <name type="scientific">Caldilineaceae bacterium SB0675_bin_29</name>
    <dbReference type="NCBI Taxonomy" id="2605266"/>
    <lineage>
        <taxon>Bacteria</taxon>
        <taxon>Bacillati</taxon>
        <taxon>Chloroflexota</taxon>
        <taxon>Caldilineae</taxon>
        <taxon>Caldilineales</taxon>
        <taxon>Caldilineaceae</taxon>
    </lineage>
</organism>
<dbReference type="SUPFAM" id="SSF74650">
    <property type="entry name" value="Galactose mutarotase-like"/>
    <property type="match status" value="1"/>
</dbReference>
<name>A0A6B1G087_9CHLR</name>
<feature type="binding site" evidence="15">
    <location>
        <begin position="80"/>
        <end position="81"/>
    </location>
    <ligand>
        <name>beta-D-galactose</name>
        <dbReference type="ChEBI" id="CHEBI:27667"/>
    </ligand>
</feature>
<dbReference type="Gene3D" id="2.70.98.10">
    <property type="match status" value="1"/>
</dbReference>
<dbReference type="GO" id="GO:0006006">
    <property type="term" value="P:glucose metabolic process"/>
    <property type="evidence" value="ECO:0007669"/>
    <property type="project" value="TreeGrafter"/>
</dbReference>
<dbReference type="GO" id="GO:0005737">
    <property type="term" value="C:cytoplasm"/>
    <property type="evidence" value="ECO:0007669"/>
    <property type="project" value="UniProtKB-SubCell"/>
</dbReference>
<dbReference type="InterPro" id="IPR047215">
    <property type="entry name" value="Galactose_mutarotase-like"/>
</dbReference>
<comment type="subunit">
    <text evidence="5">Monomer.</text>
</comment>
<evidence type="ECO:0000256" key="7">
    <source>
        <dbReference type="ARBA" id="ARBA00014165"/>
    </source>
</evidence>
<evidence type="ECO:0000256" key="2">
    <source>
        <dbReference type="ARBA" id="ARBA00004496"/>
    </source>
</evidence>
<dbReference type="NCBIfam" id="NF008277">
    <property type="entry name" value="PRK11055.1"/>
    <property type="match status" value="1"/>
</dbReference>